<keyword evidence="3 8" id="KW-0436">Ligase</keyword>
<evidence type="ECO:0000256" key="3">
    <source>
        <dbReference type="ARBA" id="ARBA00022598"/>
    </source>
</evidence>
<evidence type="ECO:0000259" key="9">
    <source>
        <dbReference type="Pfam" id="PF01656"/>
    </source>
</evidence>
<comment type="function">
    <text evidence="8">Catalyzes the ATP-dependent amidation of the two carboxylate groups at positions a and c of cobyrinate, using either L-glutamine or ammonia as the nitrogen source.</text>
</comment>
<proteinExistence type="inferred from homology"/>
<feature type="active site" description="Nucleophile" evidence="8">
    <location>
        <position position="340"/>
    </location>
</feature>
<name>A0A521G3B6_9BACT</name>
<comment type="miscellaneous">
    <text evidence="8">The a and c carboxylates of cobyrinate are activated for nucleophilic attack via formation of a phosphorylated intermediate by ATP. CbiA catalyzes first the amidation of the c-carboxylate, and then that of the a-carboxylate.</text>
</comment>
<dbReference type="EMBL" id="NQJD01000007">
    <property type="protein sequence ID" value="TAA75371.1"/>
    <property type="molecule type" value="Genomic_DNA"/>
</dbReference>
<dbReference type="Gene3D" id="3.40.50.300">
    <property type="entry name" value="P-loop containing nucleotide triphosphate hydrolases"/>
    <property type="match status" value="1"/>
</dbReference>
<comment type="caution">
    <text evidence="11">The sequence shown here is derived from an EMBL/GenBank/DDBJ whole genome shotgun (WGS) entry which is preliminary data.</text>
</comment>
<evidence type="ECO:0000256" key="7">
    <source>
        <dbReference type="ARBA" id="ARBA00022962"/>
    </source>
</evidence>
<keyword evidence="4 8" id="KW-0547">Nucleotide-binding</keyword>
<accession>A0A521G3B6</accession>
<evidence type="ECO:0000313" key="11">
    <source>
        <dbReference type="EMBL" id="TAA75371.1"/>
    </source>
</evidence>
<evidence type="ECO:0000256" key="2">
    <source>
        <dbReference type="ARBA" id="ARBA00022573"/>
    </source>
</evidence>
<dbReference type="EC" id="6.3.5.11" evidence="8"/>
<keyword evidence="6 8" id="KW-0460">Magnesium</keyword>
<evidence type="ECO:0000256" key="6">
    <source>
        <dbReference type="ARBA" id="ARBA00022842"/>
    </source>
</evidence>
<evidence type="ECO:0000259" key="10">
    <source>
        <dbReference type="Pfam" id="PF07685"/>
    </source>
</evidence>
<evidence type="ECO:0000256" key="5">
    <source>
        <dbReference type="ARBA" id="ARBA00022840"/>
    </source>
</evidence>
<dbReference type="HAMAP" id="MF_00027">
    <property type="entry name" value="CobB_CbiA"/>
    <property type="match status" value="1"/>
</dbReference>
<keyword evidence="7 8" id="KW-0315">Glutamine amidotransferase</keyword>
<evidence type="ECO:0000256" key="4">
    <source>
        <dbReference type="ARBA" id="ARBA00022741"/>
    </source>
</evidence>
<comment type="cofactor">
    <cofactor evidence="1 8">
        <name>Mg(2+)</name>
        <dbReference type="ChEBI" id="CHEBI:18420"/>
    </cofactor>
</comment>
<gene>
    <name evidence="8" type="primary">cbiA</name>
    <name evidence="11" type="ORF">CDV28_10718</name>
</gene>
<dbReference type="GO" id="GO:0042242">
    <property type="term" value="F:cobyrinic acid a,c-diamide synthase activity"/>
    <property type="evidence" value="ECO:0007669"/>
    <property type="project" value="UniProtKB-UniRule"/>
</dbReference>
<dbReference type="NCBIfam" id="TIGR00379">
    <property type="entry name" value="cobB"/>
    <property type="match status" value="1"/>
</dbReference>
<comment type="similarity">
    <text evidence="8">Belongs to the CobB/CbiA family.</text>
</comment>
<dbReference type="Pfam" id="PF07685">
    <property type="entry name" value="GATase_3"/>
    <property type="match status" value="1"/>
</dbReference>
<feature type="site" description="Increases nucleophilicity of active site Cys" evidence="8">
    <location>
        <position position="444"/>
    </location>
</feature>
<dbReference type="Gene3D" id="3.40.50.880">
    <property type="match status" value="1"/>
</dbReference>
<comment type="catalytic activity">
    <reaction evidence="8">
        <text>cob(II)yrinate + 2 L-glutamine + 2 ATP + 2 H2O = cob(II)yrinate a,c diamide + 2 L-glutamate + 2 ADP + 2 phosphate + 2 H(+)</text>
        <dbReference type="Rhea" id="RHEA:26289"/>
        <dbReference type="ChEBI" id="CHEBI:15377"/>
        <dbReference type="ChEBI" id="CHEBI:15378"/>
        <dbReference type="ChEBI" id="CHEBI:29985"/>
        <dbReference type="ChEBI" id="CHEBI:30616"/>
        <dbReference type="ChEBI" id="CHEBI:43474"/>
        <dbReference type="ChEBI" id="CHEBI:58359"/>
        <dbReference type="ChEBI" id="CHEBI:58537"/>
        <dbReference type="ChEBI" id="CHEBI:58894"/>
        <dbReference type="ChEBI" id="CHEBI:456216"/>
        <dbReference type="EC" id="6.3.5.11"/>
    </reaction>
</comment>
<comment type="domain">
    <text evidence="8">Comprises of two domains. The C-terminal domain contains the binding site for glutamine and catalyzes the hydrolysis of this substrate to glutamate and ammonia. The N-terminal domain is anticipated to bind ATP and cobyrinate and catalyzes the ultimate synthesis of the diamide product. The ammonia produced via the glutaminase domain is probably translocated to the adjacent domain via a molecular tunnel, where it reacts with an activated intermediate.</text>
</comment>
<evidence type="ECO:0000313" key="12">
    <source>
        <dbReference type="Proteomes" id="UP000316238"/>
    </source>
</evidence>
<dbReference type="SUPFAM" id="SSF52317">
    <property type="entry name" value="Class I glutamine amidotransferase-like"/>
    <property type="match status" value="1"/>
</dbReference>
<feature type="domain" description="CobQ/CobB/MinD/ParA nucleotide binding" evidence="9">
    <location>
        <begin position="14"/>
        <end position="191"/>
    </location>
</feature>
<dbReference type="Proteomes" id="UP000316238">
    <property type="component" value="Unassembled WGS sequence"/>
</dbReference>
<organism evidence="11 12">
    <name type="scientific">Candidatus Electronema aureum</name>
    <dbReference type="NCBI Taxonomy" id="2005002"/>
    <lineage>
        <taxon>Bacteria</taxon>
        <taxon>Pseudomonadati</taxon>
        <taxon>Thermodesulfobacteriota</taxon>
        <taxon>Desulfobulbia</taxon>
        <taxon>Desulfobulbales</taxon>
        <taxon>Desulfobulbaceae</taxon>
        <taxon>Candidatus Electronema</taxon>
    </lineage>
</organism>
<dbReference type="PROSITE" id="PS51274">
    <property type="entry name" value="GATASE_COBBQ"/>
    <property type="match status" value="1"/>
</dbReference>
<dbReference type="InterPro" id="IPR027417">
    <property type="entry name" value="P-loop_NTPase"/>
</dbReference>
<dbReference type="NCBIfam" id="NF002204">
    <property type="entry name" value="PRK01077.1"/>
    <property type="match status" value="1"/>
</dbReference>
<keyword evidence="5 8" id="KW-0067">ATP-binding</keyword>
<sequence length="474" mass="51514">MKSKLMIRPETRCIVIAGLSGGSGKSVASVALAAALRQRGSRVAPFKKGPDYIDAGWLTAAAGQPCYNLDPFLMSVAAVGESFQRHAAGAEFALIEGNRGLYDGVTAEGEFSTAELAVLLDVPVLLVVNCSKTTRTVAAMVLGCRELDKRVRIAGVILNQIASPRHERIIRQAVEQDTGIPVVGIIPRLEKDIFPMRHLGVLPHQEYGDSNAEAAVSRLAALAEAHFDLDLIVRLAAPRCFEPPSALPQIKDTENVTIGILRDAAFQFYYQENLDALREGGAELVMINALIAEQLPEGLDALYIGGGFPETHAQHLGENASFRTSVRQAAEQGLPIYAECGGLMYLGRSIIVDGSEYPLVGVFPVTFTMSQKPQAHGYSICTVEQKNPFYPLGTQIKGHEFRYSTVANWDGRAEELALRVERGTGFQEKRDGLRKNNVLALYTHVLAPGAPEWAAGLLRAAQDWRKKGRHSNTE</sequence>
<keyword evidence="2 8" id="KW-0169">Cobalamin biosynthesis</keyword>
<dbReference type="PANTHER" id="PTHR43873:SF1">
    <property type="entry name" value="COBYRINATE A,C-DIAMIDE SYNTHASE"/>
    <property type="match status" value="1"/>
</dbReference>
<dbReference type="Pfam" id="PF01656">
    <property type="entry name" value="CbiA"/>
    <property type="match status" value="1"/>
</dbReference>
<dbReference type="AlphaFoldDB" id="A0A521G3B6"/>
<protein>
    <recommendedName>
        <fullName evidence="8">Cobyrinate a,c-diamide synthase</fullName>
        <ecNumber evidence="8">6.3.5.11</ecNumber>
    </recommendedName>
    <alternativeName>
        <fullName evidence="8">Cobyrinic acid a,c-diamide synthetase</fullName>
    </alternativeName>
</protein>
<dbReference type="InterPro" id="IPR004484">
    <property type="entry name" value="CbiA/CobB_synth"/>
</dbReference>
<dbReference type="PANTHER" id="PTHR43873">
    <property type="entry name" value="COBYRINATE A,C-DIAMIDE SYNTHASE"/>
    <property type="match status" value="1"/>
</dbReference>
<comment type="pathway">
    <text evidence="8">Cofactor biosynthesis; adenosylcobalamin biosynthesis; cob(II)yrinate a,c-diamide from sirohydrochlorin (anaerobic route): step 10/10.</text>
</comment>
<reference evidence="11" key="1">
    <citation type="submission" date="2017-07" db="EMBL/GenBank/DDBJ databases">
        <title>The cable genome - Insights into the physiology and evolution of filamentous bacteria capable of sulfide oxidation via long distance electron transfer.</title>
        <authorList>
            <person name="Thorup C."/>
            <person name="Bjerg J.T."/>
            <person name="Schreiber L."/>
            <person name="Nielsen L.P."/>
            <person name="Kjeldsen K.U."/>
            <person name="Boesen T."/>
            <person name="Boggild A."/>
            <person name="Meysman F."/>
            <person name="Geelhoed J."/>
            <person name="Schramm A."/>
        </authorList>
    </citation>
    <scope>NUCLEOTIDE SEQUENCE [LARGE SCALE GENOMIC DNA]</scope>
    <source>
        <strain evidence="11">GS</strain>
    </source>
</reference>
<dbReference type="InterPro" id="IPR002586">
    <property type="entry name" value="CobQ/CobB/MinD/ParA_Nub-bd_dom"/>
</dbReference>
<feature type="domain" description="CobB/CobQ-like glutamine amidotransferase" evidence="10">
    <location>
        <begin position="257"/>
        <end position="447"/>
    </location>
</feature>
<keyword evidence="12" id="KW-1185">Reference proteome</keyword>
<evidence type="ECO:0000256" key="1">
    <source>
        <dbReference type="ARBA" id="ARBA00001946"/>
    </source>
</evidence>
<dbReference type="InterPro" id="IPR029062">
    <property type="entry name" value="Class_I_gatase-like"/>
</dbReference>
<dbReference type="UniPathway" id="UPA00148">
    <property type="reaction ID" value="UER00231"/>
</dbReference>
<dbReference type="GO" id="GO:0005524">
    <property type="term" value="F:ATP binding"/>
    <property type="evidence" value="ECO:0007669"/>
    <property type="project" value="UniProtKB-UniRule"/>
</dbReference>
<dbReference type="InterPro" id="IPR011698">
    <property type="entry name" value="GATase_3"/>
</dbReference>
<evidence type="ECO:0000256" key="8">
    <source>
        <dbReference type="HAMAP-Rule" id="MF_00027"/>
    </source>
</evidence>
<dbReference type="CDD" id="cd03130">
    <property type="entry name" value="GATase1_CobB"/>
    <property type="match status" value="1"/>
</dbReference>
<dbReference type="GO" id="GO:0009236">
    <property type="term" value="P:cobalamin biosynthetic process"/>
    <property type="evidence" value="ECO:0007669"/>
    <property type="project" value="UniProtKB-UniRule"/>
</dbReference>
<dbReference type="SUPFAM" id="SSF52540">
    <property type="entry name" value="P-loop containing nucleoside triphosphate hydrolases"/>
    <property type="match status" value="1"/>
</dbReference>